<feature type="compositionally biased region" description="Basic and acidic residues" evidence="1">
    <location>
        <begin position="3266"/>
        <end position="3276"/>
    </location>
</feature>
<feature type="compositionally biased region" description="Acidic residues" evidence="1">
    <location>
        <begin position="3660"/>
        <end position="3670"/>
    </location>
</feature>
<feature type="region of interest" description="Disordered" evidence="1">
    <location>
        <begin position="3264"/>
        <end position="3286"/>
    </location>
</feature>
<dbReference type="InterPro" id="IPR007110">
    <property type="entry name" value="Ig-like_dom"/>
</dbReference>
<dbReference type="PROSITE" id="PS50835">
    <property type="entry name" value="IG_LIKE"/>
    <property type="match status" value="1"/>
</dbReference>
<gene>
    <name evidence="3" type="ORF">SAMN05421747_12147</name>
</gene>
<dbReference type="Proteomes" id="UP000199577">
    <property type="component" value="Unassembled WGS sequence"/>
</dbReference>
<reference evidence="4" key="1">
    <citation type="submission" date="2016-10" db="EMBL/GenBank/DDBJ databases">
        <authorList>
            <person name="Varghese N."/>
            <person name="Submissions S."/>
        </authorList>
    </citation>
    <scope>NUCLEOTIDE SEQUENCE [LARGE SCALE GENOMIC DNA]</scope>
    <source>
        <strain evidence="4">DSM 22900</strain>
    </source>
</reference>
<feature type="region of interest" description="Disordered" evidence="1">
    <location>
        <begin position="3781"/>
        <end position="3806"/>
    </location>
</feature>
<dbReference type="Pfam" id="PF13585">
    <property type="entry name" value="CHU_C"/>
    <property type="match status" value="1"/>
</dbReference>
<dbReference type="InterPro" id="IPR036179">
    <property type="entry name" value="Ig-like_dom_sf"/>
</dbReference>
<evidence type="ECO:0000313" key="4">
    <source>
        <dbReference type="Proteomes" id="UP000199577"/>
    </source>
</evidence>
<dbReference type="SMART" id="SM00409">
    <property type="entry name" value="IG"/>
    <property type="match status" value="6"/>
</dbReference>
<dbReference type="InterPro" id="IPR003599">
    <property type="entry name" value="Ig_sub"/>
</dbReference>
<dbReference type="InterPro" id="IPR051172">
    <property type="entry name" value="Chlamydia_OmcB"/>
</dbReference>
<protein>
    <submittedName>
        <fullName evidence="3">Conserved repeat domain-containing protein/gliding motility-associated C-terminal domain-containing protein</fullName>
    </submittedName>
</protein>
<dbReference type="InterPro" id="IPR026341">
    <property type="entry name" value="T9SS_type_B"/>
</dbReference>
<feature type="domain" description="Ig-like" evidence="2">
    <location>
        <begin position="613"/>
        <end position="698"/>
    </location>
</feature>
<feature type="non-terminal residue" evidence="3">
    <location>
        <position position="1"/>
    </location>
</feature>
<keyword evidence="4" id="KW-1185">Reference proteome</keyword>
<feature type="compositionally biased region" description="Acidic residues" evidence="1">
    <location>
        <begin position="3524"/>
        <end position="3537"/>
    </location>
</feature>
<sequence>DNPFDRVELRFDNTVTALTSLRVYEVSRLPRVSLIEDASELAEILTGCGSVDLVGAITNYQPDYYDYHYYSVPTGGTPLGTSVVTTGGTYYIEAVDKVTGCISPRVAVTATVNAYPEITFNGPTTYVIAPGGSVTLPTASVTNVATTSIQWYDHEGNAYTPSGAHTFPMAGVYPFYVVATSNAGCQSVAAVVVIVSGDGCPPAFIREYNTGQSHTTTSLLGIPLGSVDNANAAADGDISTYATLNETLNVLGLTGETSQTLTWNTAVNAGTPVTVKLGREYGVASVVGNIYVAPVDAAGNEVGPRVAVDPNLAAVVNGLNVFEYTFVPTGSSGSATAYSGVKVIMSSLVNAVQSVRVYGAYYHNIGTADCSGGDVIDVYGGYEEQLLNLNALTGLIGVNNPEGAADRDLATYATLQNIAGVAAYSKLEVAFATPSLATDSLQIVFGEPGSLIDLNLLGEFRIQRFFGNIPVEDPVVVDPSLLRLRLLAGSSFSVVTVPADVPFDRVRITYGGTASVLESLRIYEVSRKGATQLPGTPNPALNSVEICVGGTVDLSGLPADCGTTYKIYDQPFGGSEVDIAALAAGTHTLWIQPVRYGCESLGRGILTVVVSEPPVAPVVAPTGNQLVAAGTSVTLEITNAADYATGTTYQWFKDGVSLDGETGATLTIADFASADEGAYTAVAIGLCASPASAATNLALLDLDTWMSADQTSVRGGEEITYTIHIRNNSTTTDATGLTVTGAVPDHTTFVSVDADGTHDNGVVTFADLNVPAGETITVSFKVRVDDDLTGVTEISNVATVKSGPDDPGQQTWPPNAANDGPDESGDRETVVPVEQVNTVVSWKSYAVAVPPATAFNPAITSVSGGETIAYTVYVRNTGNQRLTNIAVSDQLPAGVTWVSGGTHDAGTVTFTIPSLEVGATSTGLTFNVLVNRDLTGIDAIRNVAMVTVPGETPVESYPPVDNSTPTDPDVSAGTGTVIDVTPVHDADISLTGVSNGTNSGQAAEGDEITYTITVENTGNKALTGVNVSGLVPANTAYVAGSGGSLNGTAVDFGPVALAVGETRTFTYKVTVGAIDASIPTIDNTATVTYRNADDTDDVTETADFNMPTSCDEVVASDITLSVDQSICVGETVTLTAAVPAGIDASMVKWYTNPGRTGTPLTGLSVEVTPTATATYYVVVEGVGYCFNGAPAEVTVTVNPRPEAATITVTGDATVCAGETVTLTATPGADSYIWYQAGVEVQNGPSNTFEANESGNYTVVVVNTSGCSSPASAAVEVVVRAAITAPSISASGDLTICQGSSVELVATTAPGYQWFLDGTEIPGATERTLLATQAGVYTVIAVDGDCVSPASAGVTVTVTESPVVSLNGPLTYAIEVGQSVPVPTYTVEAGVTYQWVDGNGNNFNGTAFGPFSTAGVYSYTLVATRGGCSSAVTVVINVYNEGECPPVFDRVYNTAANNGTVASLLGLVTLGSVDNPQNAASADVTTYSTIAELLSTSLLGLTGETSQTLTWNSDIPAGTPVTVKLAKEYGAAGVIGGLYVQAVDGAGNPVGGRQWVDPNLASVVNGLNVFEYTFAPTGNYRGVKVALSAVLNAAQSARIYNAYYHQAGTPDCSNPDGVRDVLEGVEFPLGIANVLTGLAGVENPRAAADGDEATFATLRNNVGVNALTKLEVAYAMPALAGDTVSIRFSKPGSVLTAGLLESFTIQPYLGNTAAGDPVHNNPSLLRIELLPGGQEGRITYTADVPFDRIKILYGGIASVVDELRIHEVSRTVPAVVTGPNNDNTFEICAGEDITIDPDDCTAYTIYTTAAGNTVADITALPAGTHTLYVQTVRFGSCEIGERTPITVTVKANGTPADIDAADIVVCFGENAVLNATSSTVTDSPVFNWYSDEQLTDLLFTGAAYDLGDALAVGVHTYYVTVQSATVCENAPGNAAEVSVIVQRQITAADISVPAVVSQCSGEDVVITAAIAGGLTISNPVFNWYFDAAGTQPISDGTVGGVTYTVGIGTLTVSGLADGANPTYYVQLSGDDVCENVGGDLAAVEVAIGDALSTPVVPAVAVCPGDDVTLAVQSPQSNLTYNWYDAASGGSLLHTGITYPLTGVTASATYYVEAVGTGGCVSATRTAVTVTVNPFATASDVTVSGTTDLCAPGSTVLTPATTLTGTPVFRWYADANKTTEITSGVDADGVLTLSGLVAGTYTYYVSVSSEDFCENEAGDLTAVAVTVTEVPEAPVVTPPVQYVVVGGTVAPFQAVGVTSGSVVWYSDAGLTTAVHSGESFVPSSAAVGTFTYYVVVEAGPCASAATEVVLHVTAPPTAPDDCYVANAESHGADGLCVLCAVLNPTHAVDADRNNYTRLSIPVGLLDGSVYQRLQFSHAGKGGDTVHVDIAVPGGLADVSILGGLSFTLYNGGSAVATFSGNDPLLRVTLLSGSRGMVRVPAPGAFDRIEVRNTAGIATLLTSVDIYGAEIHQASPTLPSIPDPLELCQGENYTLNAEPAAGTYLRWYDAGGTLLHEGSDFVVPTATAGNYTYYIEIVDAASHCPDPDRIPVRVRVIAAPTAADIVADGAAICAGESFTLSATLASGSAVTDPVFTWYADAALTTEITDLTVSPATTTTYYVTVKSGAAGCENMVGDAKEVTVTVTPRATAGDITVNDATICAGESVTLSATSAVADAVFRFYADAALTTEITDLTVSPSVTTTYYVTVSGDGVCENAPNTAAELTVTVTPRATAGDITVNDATICAGESVTLSATSAVADAVFRFYADAALTTEITDLTVSPSATTTYYVTVSGDGVCENAPNTAAELTVTVTPRATAGDITVNDATICAGESVTLSATSAVANAVFRFYADAALTTEITDLTVSPSVTTTYYVTVSGDGVCENAPNTAAELTVTVTPRATAGDITVNDATICAGESVTLSATSAVADAVFRFYADAALTTEITDLTVSPSVTTTYYVTVSGDGVCENAPNTAAELTVTVTPRATAGDITVNDATICAGESVTLSATSAVANAVFRFYADAALTTEITDLTVSPSVTTTYYVTVSGDGVCENAPNTAAELTVTVNPNAAADAIDGITVAGADATGNVCIDAGGNVTLRATLAVGAGIADPVFHWYDAAGNPVSGGANGELVLAGIAAGTHTYYVGVSGNGVCETPAADRTSVTFTARVCTDLAVVKTVDNTNPYVGDNVVFTITVTNNGPGAATGVVVTDELPTGYTYVSATATVGTFDAAAGTWAVGNLANGASQTLTITARVLAAGDYINYASVTGDEHDPDKDNNEDTPDDPVVPVPVTDLAIVKTVDNITPYVGDNVVFTVVVTNNGPSDATGVVVTDELPTGYTYVSATATVGTFDAAAGTWAVGNLANGASQTLTITARVLAAGDYINYASVTGDEHDPDKDNNEDTPDDPVVPIPVSQLSVTKVADQSRVVAGETTTFTITITNNGPSPIASNKQLALRERPGQGVTITGYAVTSGNATISGDANSATVATTEAIAVGETIVVKVTAAIDADAPATITNGISVWGPDKDPDDDTPDDEDDTPEIPVDRNYALSITKVADDARVISGGSTSFTVTVTNNGPSTIAAGQVISLREHPGNGVVITGYEVTAGNATVAGTGNAAELTATSAIPSGGTITVVVSADVTAPAGTTITNGIAVWAPDRNPDTEDEDDEDETPEIPVDRPYTLTIEKVADQSLVTAGQSTTFTVTITNNGPMSIAADRQIALEERPGAGVTVTGYEIVSGAATISGSGNQATITTTGTVDVGATIVVRVTATVAETATGTITNGIAVWSPGRDPEDEDPDDEDETNPIPVDAALEIPNLFTPNGDGLNDRFVIKNLMQYQGRELLILNRWGNQVYKSTNYNNDWDGGSLAEGTYYYILRVRGNNNGEWRTYKGAVAIIRVTGR</sequence>
<dbReference type="PANTHER" id="PTHR34819">
    <property type="entry name" value="LARGE CYSTEINE-RICH PERIPLASMIC PROTEIN OMCB"/>
    <property type="match status" value="1"/>
</dbReference>
<dbReference type="NCBIfam" id="TIGR01451">
    <property type="entry name" value="B_ant_repeat"/>
    <property type="match status" value="6"/>
</dbReference>
<feature type="region of interest" description="Disordered" evidence="1">
    <location>
        <begin position="3651"/>
        <end position="3673"/>
    </location>
</feature>
<dbReference type="OrthoDB" id="5726170at2"/>
<accession>A0A1I1LT18</accession>
<dbReference type="Pfam" id="PF01345">
    <property type="entry name" value="DUF11"/>
    <property type="match status" value="8"/>
</dbReference>
<dbReference type="STRING" id="623281.SAMN05421747_12147"/>
<proteinExistence type="predicted"/>
<name>A0A1I1LT18_9SPHI</name>
<dbReference type="Pfam" id="PF19081">
    <property type="entry name" value="Ig_7"/>
    <property type="match status" value="10"/>
</dbReference>
<dbReference type="Gene3D" id="2.60.40.10">
    <property type="entry name" value="Immunoglobulins"/>
    <property type="match status" value="6"/>
</dbReference>
<feature type="region of interest" description="Disordered" evidence="1">
    <location>
        <begin position="3513"/>
        <end position="3540"/>
    </location>
</feature>
<dbReference type="InterPro" id="IPR047589">
    <property type="entry name" value="DUF11_rpt"/>
</dbReference>
<evidence type="ECO:0000259" key="2">
    <source>
        <dbReference type="PROSITE" id="PS50835"/>
    </source>
</evidence>
<feature type="region of interest" description="Disordered" evidence="1">
    <location>
        <begin position="798"/>
        <end position="827"/>
    </location>
</feature>
<dbReference type="InterPro" id="IPR044023">
    <property type="entry name" value="Ig_7"/>
</dbReference>
<dbReference type="SUPFAM" id="SSF48726">
    <property type="entry name" value="Immunoglobulin"/>
    <property type="match status" value="2"/>
</dbReference>
<dbReference type="EMBL" id="FOLL01000021">
    <property type="protein sequence ID" value="SFC72610.1"/>
    <property type="molecule type" value="Genomic_DNA"/>
</dbReference>
<evidence type="ECO:0000256" key="1">
    <source>
        <dbReference type="SAM" id="MobiDB-lite"/>
    </source>
</evidence>
<organism evidence="3 4">
    <name type="scientific">Parapedobacter composti</name>
    <dbReference type="NCBI Taxonomy" id="623281"/>
    <lineage>
        <taxon>Bacteria</taxon>
        <taxon>Pseudomonadati</taxon>
        <taxon>Bacteroidota</taxon>
        <taxon>Sphingobacteriia</taxon>
        <taxon>Sphingobacteriales</taxon>
        <taxon>Sphingobacteriaceae</taxon>
        <taxon>Parapedobacter</taxon>
    </lineage>
</organism>
<feature type="compositionally biased region" description="Acidic residues" evidence="1">
    <location>
        <begin position="3791"/>
        <end position="3802"/>
    </location>
</feature>
<evidence type="ECO:0000313" key="3">
    <source>
        <dbReference type="EMBL" id="SFC72610.1"/>
    </source>
</evidence>
<dbReference type="InterPro" id="IPR001434">
    <property type="entry name" value="OmcB-like_DUF11"/>
</dbReference>
<dbReference type="NCBIfam" id="TIGR04131">
    <property type="entry name" value="Bac_Flav_CTERM"/>
    <property type="match status" value="1"/>
</dbReference>
<dbReference type="InterPro" id="IPR013783">
    <property type="entry name" value="Ig-like_fold"/>
</dbReference>
<dbReference type="PANTHER" id="PTHR34819:SF3">
    <property type="entry name" value="CELL SURFACE PROTEIN"/>
    <property type="match status" value="1"/>
</dbReference>